<comment type="subcellular location">
    <subcellularLocation>
        <location evidence="1">Membrane</location>
        <topology evidence="1">Multi-pass membrane protein</topology>
    </subcellularLocation>
</comment>
<dbReference type="GO" id="GO:0016020">
    <property type="term" value="C:membrane"/>
    <property type="evidence" value="ECO:0007669"/>
    <property type="project" value="UniProtKB-SubCell"/>
</dbReference>
<evidence type="ECO:0000256" key="2">
    <source>
        <dbReference type="ARBA" id="ARBA00022692"/>
    </source>
</evidence>
<organism evidence="6">
    <name type="scientific">Bathycoccus sp. RCC716 virus 2</name>
    <dbReference type="NCBI Taxonomy" id="2530039"/>
    <lineage>
        <taxon>Viruses</taxon>
        <taxon>Varidnaviria</taxon>
        <taxon>Bamfordvirae</taxon>
        <taxon>Nucleocytoviricota</taxon>
        <taxon>Megaviricetes</taxon>
        <taxon>Algavirales</taxon>
        <taxon>Phycodnaviridae</taxon>
        <taxon>Prasinovirus</taxon>
    </lineage>
</organism>
<evidence type="ECO:0000256" key="4">
    <source>
        <dbReference type="ARBA" id="ARBA00023136"/>
    </source>
</evidence>
<sequence>MLSIINPGSKTLRISCPTKRKEGIEEYEYFKSKIKKSTLQYGAIVSTYHFMFHTPIDGISASIGTVASYIYVNSLSEYVDNIERSFNLNRRLLVPTSLALAESMWNSSDFPFDFNMGATLFGFLVYKIAFYQIVAEEILKDNEDLSELDQM</sequence>
<proteinExistence type="predicted"/>
<dbReference type="InterPro" id="IPR056309">
    <property type="entry name" value="CGL160/ATPI_dom"/>
</dbReference>
<dbReference type="EMBL" id="MK522038">
    <property type="protein sequence ID" value="QOR60336.1"/>
    <property type="molecule type" value="Genomic_DNA"/>
</dbReference>
<protein>
    <recommendedName>
        <fullName evidence="5">CGL160/ATPI domain-containing protein</fullName>
    </recommendedName>
</protein>
<dbReference type="Pfam" id="PF24763">
    <property type="entry name" value="CGL160_C"/>
    <property type="match status" value="1"/>
</dbReference>
<evidence type="ECO:0000256" key="3">
    <source>
        <dbReference type="ARBA" id="ARBA00022989"/>
    </source>
</evidence>
<evidence type="ECO:0000256" key="1">
    <source>
        <dbReference type="ARBA" id="ARBA00004141"/>
    </source>
</evidence>
<keyword evidence="4" id="KW-0472">Membrane</keyword>
<dbReference type="PANTHER" id="PTHR34118">
    <property type="entry name" value="NF-KAPPA-B INHIBITOR-LIKE PROTEIN-RELATED"/>
    <property type="match status" value="1"/>
</dbReference>
<reference evidence="6" key="1">
    <citation type="submission" date="2019-02" db="EMBL/GenBank/DDBJ databases">
        <authorList>
            <person name="Bachy C."/>
            <person name="Yung C.-M."/>
            <person name="Roux S."/>
            <person name="Sullivan M.B."/>
            <person name="Worden A.Z."/>
        </authorList>
    </citation>
    <scope>NUCLEOTIDE SEQUENCE</scope>
    <source>
        <strain evidence="6">BII-V2</strain>
    </source>
</reference>
<keyword evidence="2" id="KW-0812">Transmembrane</keyword>
<accession>A0A7S6NY72</accession>
<evidence type="ECO:0000259" key="5">
    <source>
        <dbReference type="Pfam" id="PF24763"/>
    </source>
</evidence>
<name>A0A7S6NY72_9PHYC</name>
<evidence type="ECO:0000313" key="6">
    <source>
        <dbReference type="EMBL" id="QOR60336.1"/>
    </source>
</evidence>
<dbReference type="PANTHER" id="PTHR34118:SF1">
    <property type="entry name" value="NF-KAPPA-B INHIBITOR-LIKE PROTEIN"/>
    <property type="match status" value="1"/>
</dbReference>
<keyword evidence="3" id="KW-1133">Transmembrane helix</keyword>
<feature type="domain" description="CGL160/ATPI" evidence="5">
    <location>
        <begin position="24"/>
        <end position="132"/>
    </location>
</feature>